<proteinExistence type="predicted"/>
<evidence type="ECO:0000313" key="3">
    <source>
        <dbReference type="Proteomes" id="UP000593567"/>
    </source>
</evidence>
<dbReference type="AlphaFoldDB" id="A0A7J7KDJ5"/>
<feature type="transmembrane region" description="Helical" evidence="1">
    <location>
        <begin position="5"/>
        <end position="25"/>
    </location>
</feature>
<protein>
    <submittedName>
        <fullName evidence="2">Uncharacterized protein</fullName>
    </submittedName>
</protein>
<gene>
    <name evidence="2" type="ORF">EB796_004972</name>
</gene>
<sequence>MTTQFIMCVLFFINLHMLAIIHYFMSFCQKEMNFCVELSQYFYESFIILFYFILSLLLKHINWYNIEDII</sequence>
<keyword evidence="1" id="KW-0472">Membrane</keyword>
<keyword evidence="1" id="KW-1133">Transmembrane helix</keyword>
<keyword evidence="1" id="KW-0812">Transmembrane</keyword>
<comment type="caution">
    <text evidence="2">The sequence shown here is derived from an EMBL/GenBank/DDBJ whole genome shotgun (WGS) entry which is preliminary data.</text>
</comment>
<keyword evidence="3" id="KW-1185">Reference proteome</keyword>
<reference evidence="2" key="1">
    <citation type="submission" date="2020-06" db="EMBL/GenBank/DDBJ databases">
        <title>Draft genome of Bugula neritina, a colonial animal packing powerful symbionts and potential medicines.</title>
        <authorList>
            <person name="Rayko M."/>
        </authorList>
    </citation>
    <scope>NUCLEOTIDE SEQUENCE [LARGE SCALE GENOMIC DNA]</scope>
    <source>
        <strain evidence="2">Kwan_BN1</strain>
    </source>
</reference>
<dbReference type="EMBL" id="VXIV02000684">
    <property type="protein sequence ID" value="KAF6036730.1"/>
    <property type="molecule type" value="Genomic_DNA"/>
</dbReference>
<feature type="transmembrane region" description="Helical" evidence="1">
    <location>
        <begin position="40"/>
        <end position="58"/>
    </location>
</feature>
<evidence type="ECO:0000256" key="1">
    <source>
        <dbReference type="SAM" id="Phobius"/>
    </source>
</evidence>
<evidence type="ECO:0000313" key="2">
    <source>
        <dbReference type="EMBL" id="KAF6036730.1"/>
    </source>
</evidence>
<name>A0A7J7KDJ5_BUGNE</name>
<dbReference type="Proteomes" id="UP000593567">
    <property type="component" value="Unassembled WGS sequence"/>
</dbReference>
<organism evidence="2 3">
    <name type="scientific">Bugula neritina</name>
    <name type="common">Brown bryozoan</name>
    <name type="synonym">Sertularia neritina</name>
    <dbReference type="NCBI Taxonomy" id="10212"/>
    <lineage>
        <taxon>Eukaryota</taxon>
        <taxon>Metazoa</taxon>
        <taxon>Spiralia</taxon>
        <taxon>Lophotrochozoa</taxon>
        <taxon>Bryozoa</taxon>
        <taxon>Gymnolaemata</taxon>
        <taxon>Cheilostomatida</taxon>
        <taxon>Flustrina</taxon>
        <taxon>Buguloidea</taxon>
        <taxon>Bugulidae</taxon>
        <taxon>Bugula</taxon>
    </lineage>
</organism>
<accession>A0A7J7KDJ5</accession>